<proteinExistence type="inferred from homology"/>
<dbReference type="PANTHER" id="PTHR35042:SF1">
    <property type="entry name" value="DUF1772-DOMAIN-CONTAINING PROTEIN"/>
    <property type="match status" value="1"/>
</dbReference>
<dbReference type="OrthoDB" id="5954308at2759"/>
<accession>A0A1V6PAP9</accession>
<dbReference type="GO" id="GO:0004497">
    <property type="term" value="F:monooxygenase activity"/>
    <property type="evidence" value="ECO:0007669"/>
    <property type="project" value="UniProtKB-KW"/>
</dbReference>
<evidence type="ECO:0000256" key="4">
    <source>
        <dbReference type="ARBA" id="ARBA00023033"/>
    </source>
</evidence>
<dbReference type="AlphaFoldDB" id="A0A1V6PAP9"/>
<comment type="similarity">
    <text evidence="6">Belongs to the anthrone oxygenase family.</text>
</comment>
<evidence type="ECO:0000256" key="1">
    <source>
        <dbReference type="ARBA" id="ARBA00004141"/>
    </source>
</evidence>
<protein>
    <recommendedName>
        <fullName evidence="10">DUF1772-domain-containing protein</fullName>
    </recommendedName>
</protein>
<evidence type="ECO:0000256" key="6">
    <source>
        <dbReference type="ARBA" id="ARBA00034313"/>
    </source>
</evidence>
<dbReference type="EMBL" id="MDYL01000013">
    <property type="protein sequence ID" value="OQD73913.1"/>
    <property type="molecule type" value="Genomic_DNA"/>
</dbReference>
<feature type="transmembrane region" description="Helical" evidence="7">
    <location>
        <begin position="58"/>
        <end position="79"/>
    </location>
</feature>
<evidence type="ECO:0000313" key="9">
    <source>
        <dbReference type="Proteomes" id="UP000191522"/>
    </source>
</evidence>
<evidence type="ECO:0000313" key="8">
    <source>
        <dbReference type="EMBL" id="OQD73913.1"/>
    </source>
</evidence>
<comment type="subcellular location">
    <subcellularLocation>
        <location evidence="1">Membrane</location>
        <topology evidence="1">Multi-pass membrane protein</topology>
    </subcellularLocation>
</comment>
<evidence type="ECO:0000256" key="3">
    <source>
        <dbReference type="ARBA" id="ARBA00022989"/>
    </source>
</evidence>
<keyword evidence="4" id="KW-0503">Monooxygenase</keyword>
<keyword evidence="2 7" id="KW-0812">Transmembrane</keyword>
<reference evidence="9" key="1">
    <citation type="journal article" date="2017" name="Nat. Microbiol.">
        <title>Global analysis of biosynthetic gene clusters reveals vast potential of secondary metabolite production in Penicillium species.</title>
        <authorList>
            <person name="Nielsen J.C."/>
            <person name="Grijseels S."/>
            <person name="Prigent S."/>
            <person name="Ji B."/>
            <person name="Dainat J."/>
            <person name="Nielsen K.F."/>
            <person name="Frisvad J.C."/>
            <person name="Workman M."/>
            <person name="Nielsen J."/>
        </authorList>
    </citation>
    <scope>NUCLEOTIDE SEQUENCE [LARGE SCALE GENOMIC DNA]</scope>
    <source>
        <strain evidence="9">IBT 11843</strain>
    </source>
</reference>
<keyword evidence="5 7" id="KW-0472">Membrane</keyword>
<dbReference type="Pfam" id="PF08592">
    <property type="entry name" value="Anthrone_oxy"/>
    <property type="match status" value="1"/>
</dbReference>
<keyword evidence="4" id="KW-0560">Oxidoreductase</keyword>
<evidence type="ECO:0000256" key="7">
    <source>
        <dbReference type="SAM" id="Phobius"/>
    </source>
</evidence>
<dbReference type="PANTHER" id="PTHR35042">
    <property type="entry name" value="ANTHRONE OXYGENASE ENCC"/>
    <property type="match status" value="1"/>
</dbReference>
<dbReference type="STRING" id="69771.A0A1V6PAP9"/>
<organism evidence="8 9">
    <name type="scientific">Penicillium decumbens</name>
    <dbReference type="NCBI Taxonomy" id="69771"/>
    <lineage>
        <taxon>Eukaryota</taxon>
        <taxon>Fungi</taxon>
        <taxon>Dikarya</taxon>
        <taxon>Ascomycota</taxon>
        <taxon>Pezizomycotina</taxon>
        <taxon>Eurotiomycetes</taxon>
        <taxon>Eurotiomycetidae</taxon>
        <taxon>Eurotiales</taxon>
        <taxon>Aspergillaceae</taxon>
        <taxon>Penicillium</taxon>
    </lineage>
</organism>
<evidence type="ECO:0000256" key="5">
    <source>
        <dbReference type="ARBA" id="ARBA00023136"/>
    </source>
</evidence>
<comment type="caution">
    <text evidence="8">The sequence shown here is derived from an EMBL/GenBank/DDBJ whole genome shotgun (WGS) entry which is preliminary data.</text>
</comment>
<feature type="transmembrane region" description="Helical" evidence="7">
    <location>
        <begin position="20"/>
        <end position="38"/>
    </location>
</feature>
<evidence type="ECO:0008006" key="10">
    <source>
        <dbReference type="Google" id="ProtNLM"/>
    </source>
</evidence>
<dbReference type="GO" id="GO:0016020">
    <property type="term" value="C:membrane"/>
    <property type="evidence" value="ECO:0007669"/>
    <property type="project" value="UniProtKB-SubCell"/>
</dbReference>
<dbReference type="InterPro" id="IPR013901">
    <property type="entry name" value="Anthrone_oxy"/>
</dbReference>
<keyword evidence="3 7" id="KW-1133">Transmembrane helix</keyword>
<dbReference type="OMA" id="AFMMGTN"/>
<sequence>MSSYPLDFRLAQAIGLTGAAWLSGSIGGLSNIAIPALVQSHREDNVPSSTITKQWQRLYNIGKAQVTPVAAGVAVSFGYLAWSVRGDALFKQAPLSRTALFSTAAIMTLGIVPFTLVVMSSTNGALRKKAVSTSESSGEETIDLIERWTTLNRLRSFLPLAGAFCGIIASFI</sequence>
<name>A0A1V6PAP9_PENDC</name>
<feature type="transmembrane region" description="Helical" evidence="7">
    <location>
        <begin position="99"/>
        <end position="119"/>
    </location>
</feature>
<evidence type="ECO:0000256" key="2">
    <source>
        <dbReference type="ARBA" id="ARBA00022692"/>
    </source>
</evidence>
<dbReference type="Proteomes" id="UP000191522">
    <property type="component" value="Unassembled WGS sequence"/>
</dbReference>
<keyword evidence="9" id="KW-1185">Reference proteome</keyword>
<gene>
    <name evidence="8" type="ORF">PENDEC_c013G01209</name>
</gene>